<dbReference type="RefSeq" id="XP_033519595.1">
    <property type="nucleotide sequence ID" value="XM_033670894.1"/>
</dbReference>
<dbReference type="AlphaFoldDB" id="A0A6A6A203"/>
<dbReference type="Proteomes" id="UP000799771">
    <property type="component" value="Unassembled WGS sequence"/>
</dbReference>
<evidence type="ECO:0000313" key="1">
    <source>
        <dbReference type="EMBL" id="KAF2125203.1"/>
    </source>
</evidence>
<name>A0A6A6A203_9PLEO</name>
<dbReference type="EMBL" id="ML977517">
    <property type="protein sequence ID" value="KAF2125203.1"/>
    <property type="molecule type" value="Genomic_DNA"/>
</dbReference>
<protein>
    <submittedName>
        <fullName evidence="1">Uncharacterized protein</fullName>
    </submittedName>
</protein>
<keyword evidence="2" id="KW-1185">Reference proteome</keyword>
<gene>
    <name evidence="1" type="ORF">P153DRAFT_390052</name>
</gene>
<accession>A0A6A6A203</accession>
<dbReference type="OrthoDB" id="3757587at2759"/>
<proteinExistence type="predicted"/>
<sequence>MELSPLFDSPPCGVTQSDTPTCCPDCRDVPESDINSTRSSWLCPCDSGCDHHQRLCKQRHSARTVIRLASLQYELAMVFRSETMPGVVEDYMNVHPSAGFFKDKLPARILNWRSVERPAAEDPPIPAHLPEQVRLQAGSVENCINAISTTSPALAYWTEGMALKIQEAHVIPNPVKHIVLQHVDEDEFQRPADLHTIIVISPDNDNKEDTNSTWGQGCTLGEIWGDEGRVFDATHPQYDFDINCQKTSDYVWYKVMPEQKGHFVTPFGRCLRMHEEDRDKSPNVITRANALSRELGIRALNKAVYCETERLGGRQNLFETCSHEVFLQNQRQLVDAVREETRKARATVDEVAFRYGSVDQIEAALRLLLEKHESEEHQILMAAFEKRQREAK</sequence>
<organism evidence="1 2">
    <name type="scientific">Dothidotthia symphoricarpi CBS 119687</name>
    <dbReference type="NCBI Taxonomy" id="1392245"/>
    <lineage>
        <taxon>Eukaryota</taxon>
        <taxon>Fungi</taxon>
        <taxon>Dikarya</taxon>
        <taxon>Ascomycota</taxon>
        <taxon>Pezizomycotina</taxon>
        <taxon>Dothideomycetes</taxon>
        <taxon>Pleosporomycetidae</taxon>
        <taxon>Pleosporales</taxon>
        <taxon>Dothidotthiaceae</taxon>
        <taxon>Dothidotthia</taxon>
    </lineage>
</organism>
<evidence type="ECO:0000313" key="2">
    <source>
        <dbReference type="Proteomes" id="UP000799771"/>
    </source>
</evidence>
<dbReference type="GeneID" id="54411326"/>
<reference evidence="1" key="1">
    <citation type="journal article" date="2020" name="Stud. Mycol.">
        <title>101 Dothideomycetes genomes: a test case for predicting lifestyles and emergence of pathogens.</title>
        <authorList>
            <person name="Haridas S."/>
            <person name="Albert R."/>
            <person name="Binder M."/>
            <person name="Bloem J."/>
            <person name="Labutti K."/>
            <person name="Salamov A."/>
            <person name="Andreopoulos B."/>
            <person name="Baker S."/>
            <person name="Barry K."/>
            <person name="Bills G."/>
            <person name="Bluhm B."/>
            <person name="Cannon C."/>
            <person name="Castanera R."/>
            <person name="Culley D."/>
            <person name="Daum C."/>
            <person name="Ezra D."/>
            <person name="Gonzalez J."/>
            <person name="Henrissat B."/>
            <person name="Kuo A."/>
            <person name="Liang C."/>
            <person name="Lipzen A."/>
            <person name="Lutzoni F."/>
            <person name="Magnuson J."/>
            <person name="Mondo S."/>
            <person name="Nolan M."/>
            <person name="Ohm R."/>
            <person name="Pangilinan J."/>
            <person name="Park H.-J."/>
            <person name="Ramirez L."/>
            <person name="Alfaro M."/>
            <person name="Sun H."/>
            <person name="Tritt A."/>
            <person name="Yoshinaga Y."/>
            <person name="Zwiers L.-H."/>
            <person name="Turgeon B."/>
            <person name="Goodwin S."/>
            <person name="Spatafora J."/>
            <person name="Crous P."/>
            <person name="Grigoriev I."/>
        </authorList>
    </citation>
    <scope>NUCLEOTIDE SEQUENCE</scope>
    <source>
        <strain evidence="1">CBS 119687</strain>
    </source>
</reference>